<dbReference type="PROSITE" id="PS51752">
    <property type="entry name" value="JACALIN_LECTIN"/>
    <property type="match status" value="2"/>
</dbReference>
<dbReference type="SUPFAM" id="SSF51101">
    <property type="entry name" value="Mannose-binding lectins"/>
    <property type="match status" value="2"/>
</dbReference>
<dbReference type="PANTHER" id="PTHR47293:SF66">
    <property type="entry name" value="JACALIN-RELATED LECTIN 11-RELATED"/>
    <property type="match status" value="1"/>
</dbReference>
<dbReference type="InterPro" id="IPR001229">
    <property type="entry name" value="Jacalin-like_lectin_dom"/>
</dbReference>
<evidence type="ECO:0000256" key="1">
    <source>
        <dbReference type="ARBA" id="ARBA00006568"/>
    </source>
</evidence>
<keyword evidence="2" id="KW-0430">Lectin</keyword>
<feature type="domain" description="Jacalin-type lectin" evidence="4">
    <location>
        <begin position="175"/>
        <end position="325"/>
    </location>
</feature>
<keyword evidence="6" id="KW-1185">Reference proteome</keyword>
<evidence type="ECO:0000313" key="5">
    <source>
        <dbReference type="EMBL" id="KAL3616911.1"/>
    </source>
</evidence>
<comment type="caution">
    <text evidence="5">The sequence shown here is derived from an EMBL/GenBank/DDBJ whole genome shotgun (WGS) entry which is preliminary data.</text>
</comment>
<dbReference type="GO" id="GO:0030246">
    <property type="term" value="F:carbohydrate binding"/>
    <property type="evidence" value="ECO:0007669"/>
    <property type="project" value="UniProtKB-KW"/>
</dbReference>
<dbReference type="FunFam" id="2.100.10.30:FF:000001">
    <property type="entry name" value="Jacalin-related lectin 33"/>
    <property type="match status" value="1"/>
</dbReference>
<protein>
    <recommendedName>
        <fullName evidence="4">Jacalin-type lectin domain-containing protein</fullName>
    </recommendedName>
</protein>
<proteinExistence type="inferred from homology"/>
<keyword evidence="3" id="KW-0677">Repeat</keyword>
<dbReference type="CDD" id="cd09612">
    <property type="entry name" value="Jacalin"/>
    <property type="match status" value="2"/>
</dbReference>
<dbReference type="Pfam" id="PF01419">
    <property type="entry name" value="Jacalin"/>
    <property type="match status" value="2"/>
</dbReference>
<dbReference type="Gene3D" id="2.100.10.30">
    <property type="entry name" value="Jacalin-like lectin domain"/>
    <property type="match status" value="2"/>
</dbReference>
<dbReference type="PANTHER" id="PTHR47293">
    <property type="entry name" value="JACALIN-RELATED LECTIN 3"/>
    <property type="match status" value="1"/>
</dbReference>
<reference evidence="6" key="1">
    <citation type="journal article" date="2024" name="IScience">
        <title>Strigolactones Initiate the Formation of Haustorium-like Structures in Castilleja.</title>
        <authorList>
            <person name="Buerger M."/>
            <person name="Peterson D."/>
            <person name="Chory J."/>
        </authorList>
    </citation>
    <scope>NUCLEOTIDE SEQUENCE [LARGE SCALE GENOMIC DNA]</scope>
</reference>
<dbReference type="InterPro" id="IPR033734">
    <property type="entry name" value="Jacalin-like_lectin_dom_plant"/>
</dbReference>
<evidence type="ECO:0000256" key="3">
    <source>
        <dbReference type="ARBA" id="ARBA00022737"/>
    </source>
</evidence>
<evidence type="ECO:0000256" key="2">
    <source>
        <dbReference type="ARBA" id="ARBA00022734"/>
    </source>
</evidence>
<dbReference type="InterPro" id="IPR036404">
    <property type="entry name" value="Jacalin-like_lectin_dom_sf"/>
</dbReference>
<evidence type="ECO:0000259" key="4">
    <source>
        <dbReference type="PROSITE" id="PS51752"/>
    </source>
</evidence>
<evidence type="ECO:0000313" key="6">
    <source>
        <dbReference type="Proteomes" id="UP001632038"/>
    </source>
</evidence>
<dbReference type="Proteomes" id="UP001632038">
    <property type="component" value="Unassembled WGS sequence"/>
</dbReference>
<dbReference type="SMART" id="SM00915">
    <property type="entry name" value="Jacalin"/>
    <property type="match status" value="2"/>
</dbReference>
<accession>A0ABD3BHM0</accession>
<gene>
    <name evidence="5" type="ORF">CASFOL_039305</name>
</gene>
<dbReference type="AlphaFoldDB" id="A0ABD3BHM0"/>
<dbReference type="EMBL" id="JAVIJP010000087">
    <property type="protein sequence ID" value="KAL3616911.1"/>
    <property type="molecule type" value="Genomic_DNA"/>
</dbReference>
<comment type="similarity">
    <text evidence="1">Belongs to the jacalin lectin family.</text>
</comment>
<sequence length="334" mass="36555">MANELSSEGEIRVGAWGGPYGNPWSFKAKRGIKQIIICSGAVIDSIMFKDDVVDDCSDRFGGPGGNRTEKVSIDFPSEFLTGITVTHQRWSSYPRLVSSLEIHTNRTRYGPFGSVSGEKFRFNAEGGVITGFHGRSSTYLDAIGVFLRPASSVSKTLFLWSQQSDTAVKCPPLLCRSPGPWGSSNGGRQWDDGVFASVKAVFIYLSVPVDVRIVSGVRFKYVMKDGTNYLSPIHGKAGNAMNETFEFGEDDEFLIGVEGFYKPMDGVDVITSIVFHSNKGKYGQIGYENGIYFNSMSSFASHGKVVGFFGRAGAYLNSIGIHTEYSQHIVHSFS</sequence>
<name>A0ABD3BHM0_9LAMI</name>
<organism evidence="5 6">
    <name type="scientific">Castilleja foliolosa</name>
    <dbReference type="NCBI Taxonomy" id="1961234"/>
    <lineage>
        <taxon>Eukaryota</taxon>
        <taxon>Viridiplantae</taxon>
        <taxon>Streptophyta</taxon>
        <taxon>Embryophyta</taxon>
        <taxon>Tracheophyta</taxon>
        <taxon>Spermatophyta</taxon>
        <taxon>Magnoliopsida</taxon>
        <taxon>eudicotyledons</taxon>
        <taxon>Gunneridae</taxon>
        <taxon>Pentapetalae</taxon>
        <taxon>asterids</taxon>
        <taxon>lamiids</taxon>
        <taxon>Lamiales</taxon>
        <taxon>Orobanchaceae</taxon>
        <taxon>Pedicularideae</taxon>
        <taxon>Castillejinae</taxon>
        <taxon>Castilleja</taxon>
    </lineage>
</organism>
<feature type="domain" description="Jacalin-type lectin" evidence="4">
    <location>
        <begin position="10"/>
        <end position="149"/>
    </location>
</feature>